<feature type="region of interest" description="Disordered" evidence="1">
    <location>
        <begin position="201"/>
        <end position="227"/>
    </location>
</feature>
<feature type="region of interest" description="Disordered" evidence="1">
    <location>
        <begin position="767"/>
        <end position="788"/>
    </location>
</feature>
<gene>
    <name evidence="2" type="ORF">Cadr_000002451</name>
</gene>
<feature type="region of interest" description="Disordered" evidence="1">
    <location>
        <begin position="499"/>
        <end position="537"/>
    </location>
</feature>
<feature type="region of interest" description="Disordered" evidence="1">
    <location>
        <begin position="907"/>
        <end position="1017"/>
    </location>
</feature>
<feature type="compositionally biased region" description="Gly residues" evidence="1">
    <location>
        <begin position="988"/>
        <end position="998"/>
    </location>
</feature>
<feature type="compositionally biased region" description="Basic residues" evidence="1">
    <location>
        <begin position="204"/>
        <end position="213"/>
    </location>
</feature>
<feature type="compositionally biased region" description="Basic and acidic residues" evidence="1">
    <location>
        <begin position="1152"/>
        <end position="1177"/>
    </location>
</feature>
<protein>
    <submittedName>
        <fullName evidence="2">Uncharacterized protein</fullName>
    </submittedName>
</protein>
<feature type="region of interest" description="Disordered" evidence="1">
    <location>
        <begin position="652"/>
        <end position="695"/>
    </location>
</feature>
<evidence type="ECO:0000313" key="2">
    <source>
        <dbReference type="EMBL" id="KAB1253171.1"/>
    </source>
</evidence>
<feature type="region of interest" description="Disordered" evidence="1">
    <location>
        <begin position="72"/>
        <end position="108"/>
    </location>
</feature>
<feature type="compositionally biased region" description="Basic and acidic residues" evidence="1">
    <location>
        <begin position="1465"/>
        <end position="1484"/>
    </location>
</feature>
<accession>A0A5N4C2U1</accession>
<evidence type="ECO:0000256" key="1">
    <source>
        <dbReference type="SAM" id="MobiDB-lite"/>
    </source>
</evidence>
<keyword evidence="3" id="KW-1185">Reference proteome</keyword>
<proteinExistence type="predicted"/>
<feature type="compositionally biased region" description="Basic and acidic residues" evidence="1">
    <location>
        <begin position="965"/>
        <end position="984"/>
    </location>
</feature>
<sequence length="1837" mass="197420">MARPGSTLPTPHAWSSGHPASCCSTCSDCSSTLGKVTREQPSPTASPLPKTETLREVEGKCANSCLLSGTTQAEAQKGKVTSPPSNCSREGLPGEPPSPPQGLGSPRRDTSLLLAQACPLSNVSVVSCRRKASCCISQREGTDSLPPQASCKTGLDSPWVMDVGVLTPTASACDRVWGRGLHRSGPVQDWCPYSKGKLGDAARHGKKMRRHREKTAPGTGPALRALPGSRPCLHLDPGLRLWNWETRHPCGLPPPRPGCRQGPRAHLCQADCTGTKTSSQVIRAPTSVPRVAHWPHVPMSSRSTASDVTRVFGSYRRGCGEHWHGAEVTVSPRLSQLRTLRRLRSAQSTPPGHSHGTGNIPGLSLHLAGGAPEAFASCYLDITFSQGGRNAFLLSSSDQSSGFLLHTARGRLFPSWEESDLWFRKASLRTAGKKVESLPSGRTTWFNILEGRRQVAGAPSLQEEKVQKDGGSQPTPAQVARGPGRDLCQAPSCFHRAAATAKAQGSSSGRERPPLSPLPGVSPPPEGGGGWAPKGAYVPSPSLHSQWPLPRVCAVQQLCRAAAHPLLLPTSAGPSSVQLEMRCLKNSPPAGQGPPHAKLQLSSPQSTMGLCSPALKLSCSSWGHLPSTASVLICRPRRYPCSGLNGSPGRCTHPDPRHFCQPRNSKDKQQELGERPGTDSCRASRRSQARPHPDFTLLASKTLKKGIPDVLRHQVCGHDSSPREELHSPQVERALVEKLQGQDGSAARVSRKPACALLKDTVRLDTWASGHGTDPPAPTEAKKAPSPGLFSEQAAGWAVFQPETCSLTLGREPWRKPRAGWATPDPQPGEPAGVRGGQGTEGQMSSPYYSCKGDAHGPDSLGRIKSPGVDNLPEVAKWLVLAGPGLWRPVRGMGDEPATAMCVGSVRPSDQEVAATTPEPRPWRNSGEIPKHTGTKTVGKDHRNFDHMQEQVPLTTKSSYKPRRKDYSSAEKWAEETGEPRDTPHLGQGSGEPGGGETPPGVEETRAPPTTPFALEGLHCGDVYDSEKTDWQEPKCPLVADRLSTAWPLPRVCAVQQLCRAAAHPLLLPTSAGPSSVQLEMRCLKNSPPAGQGPPHAKLQLSSPQSTMGLCSPALKLSCSSWGHLPSTASVLICRPRRYPCSGLNGSPGRCTHPDPRHFCQPRNSKDKQQELGERPGTDSCRASRRSQARPHPDFTLLASKTLKKGIPDVLRHQVCGHDSSPREELHSPQVERALVEKLQGQDGSAARVSRKPACALLKDTVRLDTWASGHGTDPPAPTEAKKAPSPGLFSEQAAGWAVFQPETCSLTLGREPWRKPRAGWATPDPQPGEPAGVRGGQGTEGQMSSPYYSCKGDAHGPDSLGRIKSPGVDNLPEVAKWLVLAGPGLWRPVRGMGDEPATAMCVGSVRPSDQEVAATTPEPRPWRNSGEIPKHTGTKTVGKDHRNFDHMQEQVPLTTKSSYKPRRKDYSSAEKWAEETGEPRDTPHLGQGSGEPGGGETPPGVEETRAPPTTPFALEGLHCGDVYDSEKTDWQEPKCPLVADRLSTAVPRTMAASPSQNGTLNNCICPLKQGRSVEVKVSGASGPLRPGLALGPGPGEGQTVGPSFPIGLLLDAFHTAANKALSLSLRPGGSALAHPDDSSFSWVIWKAWIGWLSRNTRPLLLLALMPRKRTQSPPPCHRVTRERDFAPSPALEETPAAIPGASSSPWPEAFLHFLPSSSSLCLCLLSLEPLPHPQVSFLQCPRKPSPFHQPRRERGTEFPLIPQKTNCQDPGPHRQIGTQPSTWVHCYLWKPAVLFTRKSLDPWKQESRAVGMRPEGGKRRLGLLLEELKPKSFRDS</sequence>
<dbReference type="Proteomes" id="UP000299084">
    <property type="component" value="Unassembled WGS sequence"/>
</dbReference>
<feature type="region of interest" description="Disordered" evidence="1">
    <location>
        <begin position="811"/>
        <end position="854"/>
    </location>
</feature>
<name>A0A5N4C2U1_CAMDR</name>
<feature type="region of interest" description="Disordered" evidence="1">
    <location>
        <begin position="1407"/>
        <end position="1517"/>
    </location>
</feature>
<feature type="region of interest" description="Disordered" evidence="1">
    <location>
        <begin position="1"/>
        <end position="20"/>
    </location>
</feature>
<feature type="region of interest" description="Disordered" evidence="1">
    <location>
        <begin position="1311"/>
        <end position="1354"/>
    </location>
</feature>
<feature type="compositionally biased region" description="Basic and acidic residues" evidence="1">
    <location>
        <begin position="938"/>
        <end position="949"/>
    </location>
</feature>
<feature type="region of interest" description="Disordered" evidence="1">
    <location>
        <begin position="456"/>
        <end position="485"/>
    </location>
</feature>
<comment type="caution">
    <text evidence="2">The sequence shown here is derived from an EMBL/GenBank/DDBJ whole genome shotgun (WGS) entry which is preliminary data.</text>
</comment>
<feature type="region of interest" description="Disordered" evidence="1">
    <location>
        <begin position="1267"/>
        <end position="1288"/>
    </location>
</feature>
<feature type="compositionally biased region" description="Basic and acidic residues" evidence="1">
    <location>
        <begin position="652"/>
        <end position="677"/>
    </location>
</feature>
<dbReference type="EMBL" id="JWIN03000037">
    <property type="protein sequence ID" value="KAB1253171.1"/>
    <property type="molecule type" value="Genomic_DNA"/>
</dbReference>
<feature type="region of interest" description="Disordered" evidence="1">
    <location>
        <begin position="33"/>
        <end position="53"/>
    </location>
</feature>
<feature type="compositionally biased region" description="Pro residues" evidence="1">
    <location>
        <begin position="514"/>
        <end position="526"/>
    </location>
</feature>
<feature type="compositionally biased region" description="Gly residues" evidence="1">
    <location>
        <begin position="1488"/>
        <end position="1498"/>
    </location>
</feature>
<feature type="compositionally biased region" description="Basic and acidic residues" evidence="1">
    <location>
        <begin position="1438"/>
        <end position="1449"/>
    </location>
</feature>
<organism evidence="2 3">
    <name type="scientific">Camelus dromedarius</name>
    <name type="common">Dromedary</name>
    <name type="synonym">Arabian camel</name>
    <dbReference type="NCBI Taxonomy" id="9838"/>
    <lineage>
        <taxon>Eukaryota</taxon>
        <taxon>Metazoa</taxon>
        <taxon>Chordata</taxon>
        <taxon>Craniata</taxon>
        <taxon>Vertebrata</taxon>
        <taxon>Euteleostomi</taxon>
        <taxon>Mammalia</taxon>
        <taxon>Eutheria</taxon>
        <taxon>Laurasiatheria</taxon>
        <taxon>Artiodactyla</taxon>
        <taxon>Tylopoda</taxon>
        <taxon>Camelidae</taxon>
        <taxon>Camelus</taxon>
    </lineage>
</organism>
<reference evidence="2 3" key="1">
    <citation type="journal article" date="2019" name="Mol. Ecol. Resour.">
        <title>Improving Illumina assemblies with Hi-C and long reads: an example with the North African dromedary.</title>
        <authorList>
            <person name="Elbers J.P."/>
            <person name="Rogers M.F."/>
            <person name="Perelman P.L."/>
            <person name="Proskuryakova A.A."/>
            <person name="Serdyukova N.A."/>
            <person name="Johnson W.E."/>
            <person name="Horin P."/>
            <person name="Corander J."/>
            <person name="Murphy D."/>
            <person name="Burger P.A."/>
        </authorList>
    </citation>
    <scope>NUCLEOTIDE SEQUENCE [LARGE SCALE GENOMIC DNA]</scope>
    <source>
        <strain evidence="2">Drom800</strain>
        <tissue evidence="2">Blood</tissue>
    </source>
</reference>
<evidence type="ECO:0000313" key="3">
    <source>
        <dbReference type="Proteomes" id="UP000299084"/>
    </source>
</evidence>
<feature type="region of interest" description="Disordered" evidence="1">
    <location>
        <begin position="1152"/>
        <end position="1195"/>
    </location>
</feature>